<feature type="chain" id="PRO_5046216991" description="PA14 domain-containing protein" evidence="2">
    <location>
        <begin position="20"/>
        <end position="252"/>
    </location>
</feature>
<comment type="caution">
    <text evidence="3">The sequence shown here is derived from an EMBL/GenBank/DDBJ whole genome shotgun (WGS) entry which is preliminary data.</text>
</comment>
<name>A0ABN9UNM5_9DINO</name>
<dbReference type="Proteomes" id="UP001189429">
    <property type="component" value="Unassembled WGS sequence"/>
</dbReference>
<evidence type="ECO:0000313" key="3">
    <source>
        <dbReference type="EMBL" id="CAK0860977.1"/>
    </source>
</evidence>
<gene>
    <name evidence="3" type="ORF">PCOR1329_LOCUS49787</name>
</gene>
<dbReference type="SUPFAM" id="SSF49899">
    <property type="entry name" value="Concanavalin A-like lectins/glucanases"/>
    <property type="match status" value="1"/>
</dbReference>
<reference evidence="3" key="1">
    <citation type="submission" date="2023-10" db="EMBL/GenBank/DDBJ databases">
        <authorList>
            <person name="Chen Y."/>
            <person name="Shah S."/>
            <person name="Dougan E. K."/>
            <person name="Thang M."/>
            <person name="Chan C."/>
        </authorList>
    </citation>
    <scope>NUCLEOTIDE SEQUENCE [LARGE SCALE GENOMIC DNA]</scope>
</reference>
<dbReference type="EMBL" id="CAUYUJ010016029">
    <property type="protein sequence ID" value="CAK0860977.1"/>
    <property type="molecule type" value="Genomic_DNA"/>
</dbReference>
<evidence type="ECO:0000313" key="4">
    <source>
        <dbReference type="Proteomes" id="UP001189429"/>
    </source>
</evidence>
<keyword evidence="4" id="KW-1185">Reference proteome</keyword>
<dbReference type="Gene3D" id="2.60.120.200">
    <property type="match status" value="1"/>
</dbReference>
<keyword evidence="2" id="KW-0732">Signal</keyword>
<organism evidence="3 4">
    <name type="scientific">Prorocentrum cordatum</name>
    <dbReference type="NCBI Taxonomy" id="2364126"/>
    <lineage>
        <taxon>Eukaryota</taxon>
        <taxon>Sar</taxon>
        <taxon>Alveolata</taxon>
        <taxon>Dinophyceae</taxon>
        <taxon>Prorocentrales</taxon>
        <taxon>Prorocentraceae</taxon>
        <taxon>Prorocentrum</taxon>
    </lineage>
</organism>
<evidence type="ECO:0008006" key="5">
    <source>
        <dbReference type="Google" id="ProtNLM"/>
    </source>
</evidence>
<accession>A0ABN9UNM5</accession>
<evidence type="ECO:0000256" key="2">
    <source>
        <dbReference type="SAM" id="SignalP"/>
    </source>
</evidence>
<feature type="signal peptide" evidence="2">
    <location>
        <begin position="1"/>
        <end position="19"/>
    </location>
</feature>
<proteinExistence type="predicted"/>
<feature type="region of interest" description="Disordered" evidence="1">
    <location>
        <begin position="101"/>
        <end position="120"/>
    </location>
</feature>
<dbReference type="InterPro" id="IPR013320">
    <property type="entry name" value="ConA-like_dom_sf"/>
</dbReference>
<protein>
    <recommendedName>
        <fullName evidence="5">PA14 domain-containing protein</fullName>
    </recommendedName>
</protein>
<sequence length="252" mass="26531">MAYPLIFATACALASMVGAEVHFMQVSLRGSDGTEVPEGVHRDIHHHNASGTTPNAALLVPGNLLMAFSPADVGGCTTLAATMTPVSLTAGSDTRDTQVLGSNACDAGGTGGTRDTGFRTTSANDKVVSSEYSWTVGGWIYKSGAPGNWWHIFTDGQSGDMLTITSDGTIRSSMNSAPTGVFNEGGDIVYGFSYNALIDGWHEITLRYSQPEGAVQLFVDGVPEDGSGHLKTINTAYRLRNFWGWGSASDNP</sequence>
<evidence type="ECO:0000256" key="1">
    <source>
        <dbReference type="SAM" id="MobiDB-lite"/>
    </source>
</evidence>